<sequence length="618" mass="70155">MRLTKIKIENFKSIQEIEFEIKKYGSSYTTMFLGVNESGKSNILEAMSFLEIPGGKFEYQDYHNQKDESDSYVDLWFSLDLENNSFYIKQMKSEIESGAELLNFEIINVEKNVFLSSSGDEFRHVYNFDIENLTPGLFIKVGTKNVTNPTNSQVSTTNTYSISKTAINEEYQPLSEETFIELFKGRIATIIRRYEPSVTFWEPSDDFLISTEDLVSFSDKPYSKPALKNIFLLAGYEAKDSIKEVVARISNGQQRSKLQSKLQESLNDYIKNVWNHNIEIVIDITETGQFTLSIRDTGEKNKHDRFPINGRSQGARHFLSLILSLSIESKHDKLTNQLILIDEPEVHLHPSGIRDLRDELLKIGEKNFLFVSTHSPFLVDKTHKERNIIIKKNSDAKTEKKLIQNYADSLDDEVLYEAFGLDVYKDLLNPHSILVEGASDKVIIQKALAVKIKPVYGITNGHGSNIVTLAAKLNDTVKSVLVVLDDDKDGRAHKNRIIKLGSSYTEKNVVTLKELVGSIPEGCTIEDSLGKTYVETAFHKFYNECNKGAPCDLVLADTEPFIKQVKAYLYIKGIKDNENLVESFKGRLANSFKPARSSFEKNFPLLDKLVAEIAKKLP</sequence>
<keyword evidence="2" id="KW-0255">Endonuclease</keyword>
<comment type="caution">
    <text evidence="2">The sequence shown here is derived from an EMBL/GenBank/DDBJ whole genome shotgun (WGS) entry which is preliminary data.</text>
</comment>
<dbReference type="SUPFAM" id="SSF52540">
    <property type="entry name" value="P-loop containing nucleoside triphosphate hydrolases"/>
    <property type="match status" value="1"/>
</dbReference>
<dbReference type="PANTHER" id="PTHR43581:SF4">
    <property type="entry name" value="ATP_GTP PHOSPHATASE"/>
    <property type="match status" value="1"/>
</dbReference>
<evidence type="ECO:0000313" key="2">
    <source>
        <dbReference type="EMBL" id="MFD0914675.1"/>
    </source>
</evidence>
<dbReference type="Gene3D" id="3.40.1360.10">
    <property type="match status" value="1"/>
</dbReference>
<dbReference type="Proteomes" id="UP001597128">
    <property type="component" value="Unassembled WGS sequence"/>
</dbReference>
<reference evidence="3" key="1">
    <citation type="journal article" date="2019" name="Int. J. Syst. Evol. Microbiol.">
        <title>The Global Catalogue of Microorganisms (GCM) 10K type strain sequencing project: providing services to taxonomists for standard genome sequencing and annotation.</title>
        <authorList>
            <consortium name="The Broad Institute Genomics Platform"/>
            <consortium name="The Broad Institute Genome Sequencing Center for Infectious Disease"/>
            <person name="Wu L."/>
            <person name="Ma J."/>
        </authorList>
    </citation>
    <scope>NUCLEOTIDE SEQUENCE [LARGE SCALE GENOMIC DNA]</scope>
    <source>
        <strain evidence="3">CCUG 58412</strain>
    </source>
</reference>
<dbReference type="InterPro" id="IPR051396">
    <property type="entry name" value="Bact_Antivir_Def_Nuclease"/>
</dbReference>
<dbReference type="RefSeq" id="WP_379058809.1">
    <property type="nucleotide sequence ID" value="NZ_JBHTKB010000003.1"/>
</dbReference>
<evidence type="ECO:0000259" key="1">
    <source>
        <dbReference type="Pfam" id="PF13175"/>
    </source>
</evidence>
<dbReference type="InterPro" id="IPR027417">
    <property type="entry name" value="P-loop_NTPase"/>
</dbReference>
<dbReference type="Pfam" id="PF13175">
    <property type="entry name" value="AAA_15"/>
    <property type="match status" value="1"/>
</dbReference>
<protein>
    <submittedName>
        <fullName evidence="2">ATP-dependent endonuclease</fullName>
    </submittedName>
</protein>
<keyword evidence="2" id="KW-0540">Nuclease</keyword>
<organism evidence="2 3">
    <name type="scientific">Methylophilus luteus</name>
    <dbReference type="NCBI Taxonomy" id="640108"/>
    <lineage>
        <taxon>Bacteria</taxon>
        <taxon>Pseudomonadati</taxon>
        <taxon>Pseudomonadota</taxon>
        <taxon>Betaproteobacteria</taxon>
        <taxon>Nitrosomonadales</taxon>
        <taxon>Methylophilaceae</taxon>
        <taxon>Methylophilus</taxon>
    </lineage>
</organism>
<keyword evidence="2" id="KW-0378">Hydrolase</keyword>
<dbReference type="Gene3D" id="3.40.50.300">
    <property type="entry name" value="P-loop containing nucleotide triphosphate hydrolases"/>
    <property type="match status" value="1"/>
</dbReference>
<dbReference type="EMBL" id="JBHTKB010000003">
    <property type="protein sequence ID" value="MFD0914675.1"/>
    <property type="molecule type" value="Genomic_DNA"/>
</dbReference>
<accession>A0ABW3FCH7</accession>
<keyword evidence="3" id="KW-1185">Reference proteome</keyword>
<dbReference type="InterPro" id="IPR041685">
    <property type="entry name" value="AAA_GajA/Old/RecF-like"/>
</dbReference>
<name>A0ABW3FCH7_9PROT</name>
<evidence type="ECO:0000313" key="3">
    <source>
        <dbReference type="Proteomes" id="UP001597128"/>
    </source>
</evidence>
<gene>
    <name evidence="2" type="ORF">ACFQ1Z_14030</name>
</gene>
<feature type="domain" description="Endonuclease GajA/Old nuclease/RecF-like AAA" evidence="1">
    <location>
        <begin position="1"/>
        <end position="379"/>
    </location>
</feature>
<dbReference type="CDD" id="cd00188">
    <property type="entry name" value="TOPRIM"/>
    <property type="match status" value="1"/>
</dbReference>
<dbReference type="PANTHER" id="PTHR43581">
    <property type="entry name" value="ATP/GTP PHOSPHATASE"/>
    <property type="match status" value="1"/>
</dbReference>
<dbReference type="GO" id="GO:0004519">
    <property type="term" value="F:endonuclease activity"/>
    <property type="evidence" value="ECO:0007669"/>
    <property type="project" value="UniProtKB-KW"/>
</dbReference>
<proteinExistence type="predicted"/>